<feature type="DNA-binding region" description="H-T-H motif" evidence="4">
    <location>
        <begin position="28"/>
        <end position="47"/>
    </location>
</feature>
<dbReference type="PANTHER" id="PTHR47506:SF1">
    <property type="entry name" value="HTH-TYPE TRANSCRIPTIONAL REGULATOR YJDC"/>
    <property type="match status" value="1"/>
</dbReference>
<accession>A0A1H3VH96</accession>
<dbReference type="SUPFAM" id="SSF48498">
    <property type="entry name" value="Tetracyclin repressor-like, C-terminal domain"/>
    <property type="match status" value="1"/>
</dbReference>
<dbReference type="EMBL" id="FNQV01000001">
    <property type="protein sequence ID" value="SDZ73594.1"/>
    <property type="molecule type" value="Genomic_DNA"/>
</dbReference>
<dbReference type="InterPro" id="IPR001647">
    <property type="entry name" value="HTH_TetR"/>
</dbReference>
<reference evidence="7" key="1">
    <citation type="submission" date="2016-10" db="EMBL/GenBank/DDBJ databases">
        <authorList>
            <person name="Varghese N."/>
            <person name="Submissions S."/>
        </authorList>
    </citation>
    <scope>NUCLEOTIDE SEQUENCE [LARGE SCALE GENOMIC DNA]</scope>
    <source>
        <strain evidence="7">KPR-1</strain>
    </source>
</reference>
<name>A0A1H3VH96_9ACTO</name>
<evidence type="ECO:0000313" key="6">
    <source>
        <dbReference type="EMBL" id="SDZ73594.1"/>
    </source>
</evidence>
<keyword evidence="2 4" id="KW-0238">DNA-binding</keyword>
<keyword evidence="3" id="KW-0804">Transcription</keyword>
<dbReference type="Proteomes" id="UP000199288">
    <property type="component" value="Unassembled WGS sequence"/>
</dbReference>
<sequence>MTSRDPVSTRLLDAADSILFINGPVSTRVEEILQEAAASPASLYAHFGSKDGLIVAALQRRLEVWDRAWSEAIIAAPTPEDKLLAIFPALATYQREYLRERWCAFCATTATYPHPGADLDEVLAAEDALLTGRLCELAQPIAGDNAADLAELIEVAYCGTLTLMLRGSDEVAVERGWRAARTLLQSFNASQAR</sequence>
<dbReference type="Gene3D" id="1.10.357.10">
    <property type="entry name" value="Tetracycline Repressor, domain 2"/>
    <property type="match status" value="1"/>
</dbReference>
<dbReference type="OrthoDB" id="329481at2"/>
<dbReference type="InterPro" id="IPR036271">
    <property type="entry name" value="Tet_transcr_reg_TetR-rel_C_sf"/>
</dbReference>
<proteinExistence type="predicted"/>
<protein>
    <submittedName>
        <fullName evidence="6">Transcriptional regulator, TetR family</fullName>
    </submittedName>
</protein>
<evidence type="ECO:0000256" key="2">
    <source>
        <dbReference type="ARBA" id="ARBA00023125"/>
    </source>
</evidence>
<dbReference type="InterPro" id="IPR009057">
    <property type="entry name" value="Homeodomain-like_sf"/>
</dbReference>
<keyword evidence="1" id="KW-0805">Transcription regulation</keyword>
<evidence type="ECO:0000256" key="1">
    <source>
        <dbReference type="ARBA" id="ARBA00023015"/>
    </source>
</evidence>
<evidence type="ECO:0000256" key="4">
    <source>
        <dbReference type="PROSITE-ProRule" id="PRU00335"/>
    </source>
</evidence>
<evidence type="ECO:0000313" key="7">
    <source>
        <dbReference type="Proteomes" id="UP000199288"/>
    </source>
</evidence>
<organism evidence="6 7">
    <name type="scientific">Bowdeniella nasicola</name>
    <dbReference type="NCBI Taxonomy" id="208480"/>
    <lineage>
        <taxon>Bacteria</taxon>
        <taxon>Bacillati</taxon>
        <taxon>Actinomycetota</taxon>
        <taxon>Actinomycetes</taxon>
        <taxon>Actinomycetales</taxon>
        <taxon>Actinomycetaceae</taxon>
        <taxon>Bowdeniella</taxon>
    </lineage>
</organism>
<dbReference type="GO" id="GO:0003677">
    <property type="term" value="F:DNA binding"/>
    <property type="evidence" value="ECO:0007669"/>
    <property type="project" value="UniProtKB-UniRule"/>
</dbReference>
<dbReference type="PANTHER" id="PTHR47506">
    <property type="entry name" value="TRANSCRIPTIONAL REGULATORY PROTEIN"/>
    <property type="match status" value="1"/>
</dbReference>
<evidence type="ECO:0000259" key="5">
    <source>
        <dbReference type="PROSITE" id="PS50977"/>
    </source>
</evidence>
<keyword evidence="7" id="KW-1185">Reference proteome</keyword>
<dbReference type="Pfam" id="PF00440">
    <property type="entry name" value="TetR_N"/>
    <property type="match status" value="1"/>
</dbReference>
<dbReference type="RefSeq" id="WP_092560791.1">
    <property type="nucleotide sequence ID" value="NZ_FNQV01000001.1"/>
</dbReference>
<gene>
    <name evidence="6" type="ORF">SAMN02910418_00032</name>
</gene>
<dbReference type="SUPFAM" id="SSF46689">
    <property type="entry name" value="Homeodomain-like"/>
    <property type="match status" value="1"/>
</dbReference>
<dbReference type="PRINTS" id="PR00455">
    <property type="entry name" value="HTHTETR"/>
</dbReference>
<dbReference type="PROSITE" id="PS50977">
    <property type="entry name" value="HTH_TETR_2"/>
    <property type="match status" value="1"/>
</dbReference>
<dbReference type="AlphaFoldDB" id="A0A1H3VH96"/>
<evidence type="ECO:0000256" key="3">
    <source>
        <dbReference type="ARBA" id="ARBA00023163"/>
    </source>
</evidence>
<feature type="domain" description="HTH tetR-type" evidence="5">
    <location>
        <begin position="5"/>
        <end position="65"/>
    </location>
</feature>